<dbReference type="PROSITE" id="PS50102">
    <property type="entry name" value="RRM"/>
    <property type="match status" value="2"/>
</dbReference>
<feature type="domain" description="RRM" evidence="5">
    <location>
        <begin position="31"/>
        <end position="113"/>
    </location>
</feature>
<dbReference type="AlphaFoldDB" id="A0A914EN71"/>
<dbReference type="SMART" id="SM00360">
    <property type="entry name" value="RRM"/>
    <property type="match status" value="2"/>
</dbReference>
<dbReference type="InterPro" id="IPR012677">
    <property type="entry name" value="Nucleotide-bd_a/b_plait_sf"/>
</dbReference>
<dbReference type="Pfam" id="PF00076">
    <property type="entry name" value="RRM_1"/>
    <property type="match status" value="2"/>
</dbReference>
<reference evidence="7" key="1">
    <citation type="submission" date="2022-11" db="UniProtKB">
        <authorList>
            <consortium name="WormBaseParasite"/>
        </authorList>
    </citation>
    <scope>IDENTIFICATION</scope>
</reference>
<evidence type="ECO:0000256" key="3">
    <source>
        <dbReference type="ARBA" id="ARBA00023242"/>
    </source>
</evidence>
<keyword evidence="3" id="KW-0539">Nucleus</keyword>
<dbReference type="FunFam" id="3.30.70.330:FF:000037">
    <property type="entry name" value="RNA-binding protein with multiple splicing 2"/>
    <property type="match status" value="1"/>
</dbReference>
<dbReference type="GO" id="GO:0003723">
    <property type="term" value="F:RNA binding"/>
    <property type="evidence" value="ECO:0007669"/>
    <property type="project" value="UniProtKB-UniRule"/>
</dbReference>
<dbReference type="SUPFAM" id="SSF54928">
    <property type="entry name" value="RNA-binding domain, RBD"/>
    <property type="match status" value="1"/>
</dbReference>
<protein>
    <submittedName>
        <fullName evidence="7">RRM domain-containing protein</fullName>
    </submittedName>
</protein>
<keyword evidence="2 4" id="KW-0694">RNA-binding</keyword>
<dbReference type="Gene3D" id="3.30.70.330">
    <property type="match status" value="2"/>
</dbReference>
<sequence length="326" mass="35187">MENGKITAAVSMESLDNCSTVSSNEPSSQVRTLFVSGLPMDTKPREIYLLFHAYKGYESSQLKVTSKNGKASSPVGFVTFTTRQDAIEAQRKLSGIRFDPESPQTIRLELARSNTKVTKPSAKQPVSPPIISPATLSKLFPPTAATTLPMPHQLQAHEFSLLPDPLLGVSLSPFLLPNLPAGAAHHHLIPTSQQMHLQNALALAQFNAQQSMNMLNNQCTANLLSAAGAIPVSTATSGNPPCSTLFVALAGNDEEQIKNIFKQQPGFSRIRAQKAGNVIFVEFQDVRTAIMAMNNLQGFTLPSSERGTGIRIEYAKTKMGDINNAS</sequence>
<dbReference type="GO" id="GO:0005634">
    <property type="term" value="C:nucleus"/>
    <property type="evidence" value="ECO:0007669"/>
    <property type="project" value="UniProtKB-SubCell"/>
</dbReference>
<evidence type="ECO:0000256" key="2">
    <source>
        <dbReference type="ARBA" id="ARBA00022884"/>
    </source>
</evidence>
<dbReference type="Proteomes" id="UP000887540">
    <property type="component" value="Unplaced"/>
</dbReference>
<comment type="subcellular location">
    <subcellularLocation>
        <location evidence="1">Nucleus</location>
    </subcellularLocation>
</comment>
<evidence type="ECO:0000313" key="6">
    <source>
        <dbReference type="Proteomes" id="UP000887540"/>
    </source>
</evidence>
<keyword evidence="6" id="KW-1185">Reference proteome</keyword>
<evidence type="ECO:0000259" key="5">
    <source>
        <dbReference type="PROSITE" id="PS50102"/>
    </source>
</evidence>
<name>A0A914EN71_9BILA</name>
<evidence type="ECO:0000256" key="4">
    <source>
        <dbReference type="PROSITE-ProRule" id="PRU00176"/>
    </source>
</evidence>
<evidence type="ECO:0000313" key="7">
    <source>
        <dbReference type="WBParaSite" id="ACRNAN_scaffold921.g30281.t1"/>
    </source>
</evidence>
<dbReference type="InterPro" id="IPR000504">
    <property type="entry name" value="RRM_dom"/>
</dbReference>
<feature type="domain" description="RRM" evidence="5">
    <location>
        <begin position="243"/>
        <end position="317"/>
    </location>
</feature>
<dbReference type="PANTHER" id="PTHR10501">
    <property type="entry name" value="U1 SMALL NUCLEAR RIBONUCLEOPROTEIN A/U2 SMALL NUCLEAR RIBONUCLEOPROTEIN B"/>
    <property type="match status" value="1"/>
</dbReference>
<dbReference type="InterPro" id="IPR035979">
    <property type="entry name" value="RBD_domain_sf"/>
</dbReference>
<accession>A0A914EN71</accession>
<organism evidence="6 7">
    <name type="scientific">Acrobeloides nanus</name>
    <dbReference type="NCBI Taxonomy" id="290746"/>
    <lineage>
        <taxon>Eukaryota</taxon>
        <taxon>Metazoa</taxon>
        <taxon>Ecdysozoa</taxon>
        <taxon>Nematoda</taxon>
        <taxon>Chromadorea</taxon>
        <taxon>Rhabditida</taxon>
        <taxon>Tylenchina</taxon>
        <taxon>Cephalobomorpha</taxon>
        <taxon>Cephaloboidea</taxon>
        <taxon>Cephalobidae</taxon>
        <taxon>Acrobeloides</taxon>
    </lineage>
</organism>
<evidence type="ECO:0000256" key="1">
    <source>
        <dbReference type="ARBA" id="ARBA00004123"/>
    </source>
</evidence>
<proteinExistence type="predicted"/>
<dbReference type="WBParaSite" id="ACRNAN_scaffold921.g30281.t1">
    <property type="protein sequence ID" value="ACRNAN_scaffold921.g30281.t1"/>
    <property type="gene ID" value="ACRNAN_scaffold921.g30281"/>
</dbReference>